<keyword evidence="1" id="KW-1133">Transmembrane helix</keyword>
<keyword evidence="1" id="KW-0472">Membrane</keyword>
<gene>
    <name evidence="2" type="ORF">ENV88_00455</name>
</gene>
<keyword evidence="1" id="KW-0812">Transmembrane</keyword>
<dbReference type="EMBL" id="DTIB01000015">
    <property type="protein sequence ID" value="HGB24535.1"/>
    <property type="molecule type" value="Genomic_DNA"/>
</dbReference>
<proteinExistence type="predicted"/>
<dbReference type="AlphaFoldDB" id="A0A7C3SME3"/>
<reference evidence="2" key="1">
    <citation type="journal article" date="2020" name="mSystems">
        <title>Genome- and Community-Level Interaction Insights into Carbon Utilization and Element Cycling Functions of Hydrothermarchaeota in Hydrothermal Sediment.</title>
        <authorList>
            <person name="Zhou Z."/>
            <person name="Liu Y."/>
            <person name="Xu W."/>
            <person name="Pan J."/>
            <person name="Luo Z.H."/>
            <person name="Li M."/>
        </authorList>
    </citation>
    <scope>NUCLEOTIDE SEQUENCE [LARGE SCALE GENOMIC DNA]</scope>
    <source>
        <strain evidence="2">SpSt-8</strain>
    </source>
</reference>
<accession>A0A7C3SME3</accession>
<comment type="caution">
    <text evidence="2">The sequence shown here is derived from an EMBL/GenBank/DDBJ whole genome shotgun (WGS) entry which is preliminary data.</text>
</comment>
<feature type="transmembrane region" description="Helical" evidence="1">
    <location>
        <begin position="7"/>
        <end position="27"/>
    </location>
</feature>
<evidence type="ECO:0000256" key="1">
    <source>
        <dbReference type="SAM" id="Phobius"/>
    </source>
</evidence>
<name>A0A7C3SME3_THEPE</name>
<feature type="transmembrane region" description="Helical" evidence="1">
    <location>
        <begin position="33"/>
        <end position="55"/>
    </location>
</feature>
<protein>
    <submittedName>
        <fullName evidence="2">Transcriptional regulator</fullName>
    </submittedName>
</protein>
<sequence length="102" mass="10776">MNRDQAIGAALMVASIAGIAVYGWLLVSPWSYLILQLTAFVAVAGVLGILAWIGYTLATTPPPKPIEEIEKEIEEELKKLEEEAKKEAGGCCQESSAGEGGA</sequence>
<evidence type="ECO:0000313" key="2">
    <source>
        <dbReference type="EMBL" id="HGB24535.1"/>
    </source>
</evidence>
<organism evidence="2">
    <name type="scientific">Thermofilum pendens</name>
    <dbReference type="NCBI Taxonomy" id="2269"/>
    <lineage>
        <taxon>Archaea</taxon>
        <taxon>Thermoproteota</taxon>
        <taxon>Thermoprotei</taxon>
        <taxon>Thermofilales</taxon>
        <taxon>Thermofilaceae</taxon>
        <taxon>Thermofilum</taxon>
    </lineage>
</organism>